<evidence type="ECO:0000313" key="1">
    <source>
        <dbReference type="Proteomes" id="UP000887569"/>
    </source>
</evidence>
<proteinExistence type="predicted"/>
<protein>
    <submittedName>
        <fullName evidence="2">Uncharacterized protein</fullName>
    </submittedName>
</protein>
<evidence type="ECO:0000313" key="2">
    <source>
        <dbReference type="WBParaSite" id="PgR012_g090_t01"/>
    </source>
</evidence>
<dbReference type="Proteomes" id="UP000887569">
    <property type="component" value="Unplaced"/>
</dbReference>
<organism evidence="1 2">
    <name type="scientific">Parascaris univalens</name>
    <name type="common">Nematode worm</name>
    <dbReference type="NCBI Taxonomy" id="6257"/>
    <lineage>
        <taxon>Eukaryota</taxon>
        <taxon>Metazoa</taxon>
        <taxon>Ecdysozoa</taxon>
        <taxon>Nematoda</taxon>
        <taxon>Chromadorea</taxon>
        <taxon>Rhabditida</taxon>
        <taxon>Spirurina</taxon>
        <taxon>Ascaridomorpha</taxon>
        <taxon>Ascaridoidea</taxon>
        <taxon>Ascarididae</taxon>
        <taxon>Parascaris</taxon>
    </lineage>
</organism>
<dbReference type="AlphaFoldDB" id="A0A915APG7"/>
<keyword evidence="1" id="KW-1185">Reference proteome</keyword>
<name>A0A915APG7_PARUN</name>
<reference evidence="2" key="1">
    <citation type="submission" date="2022-11" db="UniProtKB">
        <authorList>
            <consortium name="WormBaseParasite"/>
        </authorList>
    </citation>
    <scope>IDENTIFICATION</scope>
</reference>
<sequence>MRHLHHTSDIGKITHGHYRVSVNWCVNYSYWSFSEPRFTPKRSCKTSLWNHRMSEEDSKFRSQDAKYQISHCRLKIERSRQTQDRI</sequence>
<accession>A0A915APG7</accession>
<dbReference type="WBParaSite" id="PgR012_g090_t01">
    <property type="protein sequence ID" value="PgR012_g090_t01"/>
    <property type="gene ID" value="PgR012_g090"/>
</dbReference>